<dbReference type="PROSITE" id="PS51318">
    <property type="entry name" value="TAT"/>
    <property type="match status" value="1"/>
</dbReference>
<evidence type="ECO:0000313" key="3">
    <source>
        <dbReference type="Proteomes" id="UP001235269"/>
    </source>
</evidence>
<feature type="domain" description="FAD-dependent urate hydroxylase HpyO/Asp monooxygenase CreE-like FAD/NAD(P)-binding" evidence="1">
    <location>
        <begin position="42"/>
        <end position="73"/>
    </location>
</feature>
<evidence type="ECO:0000259" key="1">
    <source>
        <dbReference type="Pfam" id="PF13454"/>
    </source>
</evidence>
<organism evidence="2 3">
    <name type="scientific">Rhizobium paknamense</name>
    <dbReference type="NCBI Taxonomy" id="1206817"/>
    <lineage>
        <taxon>Bacteria</taxon>
        <taxon>Pseudomonadati</taxon>
        <taxon>Pseudomonadota</taxon>
        <taxon>Alphaproteobacteria</taxon>
        <taxon>Hyphomicrobiales</taxon>
        <taxon>Rhizobiaceae</taxon>
        <taxon>Rhizobium/Agrobacterium group</taxon>
        <taxon>Rhizobium</taxon>
    </lineage>
</organism>
<accession>A0ABU0IJU2</accession>
<dbReference type="InterPro" id="IPR006311">
    <property type="entry name" value="TAT_signal"/>
</dbReference>
<dbReference type="PANTHER" id="PTHR10632:SF2">
    <property type="entry name" value="SULFIDE:QUINONE OXIDOREDUCTASE, MITOCHONDRIAL"/>
    <property type="match status" value="1"/>
</dbReference>
<dbReference type="InterPro" id="IPR036188">
    <property type="entry name" value="FAD/NAD-bd_sf"/>
</dbReference>
<dbReference type="Pfam" id="PF13454">
    <property type="entry name" value="NAD_binding_9"/>
    <property type="match status" value="1"/>
</dbReference>
<dbReference type="InterPro" id="IPR015904">
    <property type="entry name" value="Sulphide_quinone_reductase"/>
</dbReference>
<dbReference type="InterPro" id="IPR038732">
    <property type="entry name" value="HpyO/CreE_NAD-binding"/>
</dbReference>
<protein>
    <submittedName>
        <fullName evidence="2">Glutamate dehydrogenase/leucine dehydrogenase</fullName>
    </submittedName>
</protein>
<evidence type="ECO:0000313" key="2">
    <source>
        <dbReference type="EMBL" id="MDQ0457479.1"/>
    </source>
</evidence>
<dbReference type="SUPFAM" id="SSF51905">
    <property type="entry name" value="FAD/NAD(P)-binding domain"/>
    <property type="match status" value="1"/>
</dbReference>
<dbReference type="PANTHER" id="PTHR10632">
    <property type="entry name" value="SULFIDE:QUINONE OXIDOREDUCTASE"/>
    <property type="match status" value="1"/>
</dbReference>
<gene>
    <name evidence="2" type="ORF">QO005_003837</name>
</gene>
<dbReference type="Gene3D" id="3.50.50.100">
    <property type="match status" value="1"/>
</dbReference>
<name>A0ABU0IJU2_9HYPH</name>
<dbReference type="Proteomes" id="UP001235269">
    <property type="component" value="Unassembled WGS sequence"/>
</dbReference>
<reference evidence="2 3" key="1">
    <citation type="submission" date="2023-07" db="EMBL/GenBank/DDBJ databases">
        <title>Genomic Encyclopedia of Type Strains, Phase IV (KMG-IV): sequencing the most valuable type-strain genomes for metagenomic binning, comparative biology and taxonomic classification.</title>
        <authorList>
            <person name="Goeker M."/>
        </authorList>
    </citation>
    <scope>NUCLEOTIDE SEQUENCE [LARGE SCALE GENOMIC DNA]</scope>
    <source>
        <strain evidence="2 3">DSM 100301</strain>
    </source>
</reference>
<proteinExistence type="predicted"/>
<comment type="caution">
    <text evidence="2">The sequence shown here is derived from an EMBL/GenBank/DDBJ whole genome shotgun (WGS) entry which is preliminary data.</text>
</comment>
<keyword evidence="3" id="KW-1185">Reference proteome</keyword>
<dbReference type="EMBL" id="JAUSWH010000015">
    <property type="protein sequence ID" value="MDQ0457479.1"/>
    <property type="molecule type" value="Genomic_DNA"/>
</dbReference>
<sequence length="91" mass="9149">MELIGLPTSRRALLGVGVAGLAAATVGFPARAARIATKARIVIIGAGAAGTALANHLVSRLDGARITIVDARAEHLYQPGLSLVGCGFEAC</sequence>